<feature type="domain" description="Extensin-like C-terminal" evidence="3">
    <location>
        <begin position="153"/>
        <end position="306"/>
    </location>
</feature>
<evidence type="ECO:0000313" key="7">
    <source>
        <dbReference type="Proteomes" id="UP000240624"/>
    </source>
</evidence>
<evidence type="ECO:0000259" key="3">
    <source>
        <dbReference type="Pfam" id="PF06904"/>
    </source>
</evidence>
<dbReference type="InterPro" id="IPR009683">
    <property type="entry name" value="Extensin-like_C"/>
</dbReference>
<feature type="region of interest" description="Disordered" evidence="1">
    <location>
        <begin position="52"/>
        <end position="71"/>
    </location>
</feature>
<feature type="signal peptide" evidence="2">
    <location>
        <begin position="1"/>
        <end position="19"/>
    </location>
</feature>
<protein>
    <recommendedName>
        <fullName evidence="3">Extensin-like C-terminal domain-containing protein</fullName>
    </recommendedName>
</protein>
<organism evidence="5 6">
    <name type="scientific">Limimaricola soesokkakensis</name>
    <dbReference type="NCBI Taxonomy" id="1343159"/>
    <lineage>
        <taxon>Bacteria</taxon>
        <taxon>Pseudomonadati</taxon>
        <taxon>Pseudomonadota</taxon>
        <taxon>Alphaproteobacteria</taxon>
        <taxon>Rhodobacterales</taxon>
        <taxon>Paracoccaceae</taxon>
        <taxon>Limimaricola</taxon>
    </lineage>
</organism>
<name>A0A1X6Z6H0_9RHOB</name>
<keyword evidence="2" id="KW-0732">Signal</keyword>
<dbReference type="EMBL" id="FWFY01000004">
    <property type="protein sequence ID" value="SLN42318.1"/>
    <property type="molecule type" value="Genomic_DNA"/>
</dbReference>
<evidence type="ECO:0000313" key="5">
    <source>
        <dbReference type="EMBL" id="SLN42318.1"/>
    </source>
</evidence>
<evidence type="ECO:0000256" key="1">
    <source>
        <dbReference type="SAM" id="MobiDB-lite"/>
    </source>
</evidence>
<dbReference type="Proteomes" id="UP000193495">
    <property type="component" value="Unassembled WGS sequence"/>
</dbReference>
<sequence length="306" mass="30423">MSRTTWLAACLALAPLALAAQPLAPETTARPMGRTATTVPDTAVADTPVATAPVAASPGQPSTVSRPRARLATTAAPAAVSAPDAAVASASPEAVATAARPAQRPGARPSLSASLSEAQVVSAPVTRAAPPVGSAGALCGMPGLEGAPVAPVNGAGACGIEAPVKITAVHGVRIAPAAVVDCDTARALGAWVGQAAMPMLSATGGGLAVLRTAGSYVCRSRNNEQGAQLSEHAFGRAIDITAFGLRDGREISLTSGWNSRGAGGALRDLHKAACGPFGTVLGPDANAAHRDHFHFDTASNRSPYCR</sequence>
<evidence type="ECO:0000256" key="2">
    <source>
        <dbReference type="SAM" id="SignalP"/>
    </source>
</evidence>
<proteinExistence type="predicted"/>
<dbReference type="Pfam" id="PF06904">
    <property type="entry name" value="Extensin-like_C"/>
    <property type="match status" value="1"/>
</dbReference>
<evidence type="ECO:0000313" key="4">
    <source>
        <dbReference type="EMBL" id="PSK86705.1"/>
    </source>
</evidence>
<dbReference type="AlphaFoldDB" id="A0A1X6Z6H0"/>
<evidence type="ECO:0000313" key="6">
    <source>
        <dbReference type="Proteomes" id="UP000193495"/>
    </source>
</evidence>
<dbReference type="RefSeq" id="WP_165761425.1">
    <property type="nucleotide sequence ID" value="NZ_FWFY01000004.1"/>
</dbReference>
<reference evidence="4 7" key="2">
    <citation type="submission" date="2018-03" db="EMBL/GenBank/DDBJ databases">
        <title>Genomic Encyclopedia of Archaeal and Bacterial Type Strains, Phase II (KMG-II): from individual species to whole genera.</title>
        <authorList>
            <person name="Goeker M."/>
        </authorList>
    </citation>
    <scope>NUCLEOTIDE SEQUENCE [LARGE SCALE GENOMIC DNA]</scope>
    <source>
        <strain evidence="4 7">DSM 29956</strain>
    </source>
</reference>
<gene>
    <name evidence="4" type="ORF">CLV79_104135</name>
    <name evidence="5" type="ORF">LOS8367_01816</name>
</gene>
<dbReference type="Proteomes" id="UP000240624">
    <property type="component" value="Unassembled WGS sequence"/>
</dbReference>
<keyword evidence="7" id="KW-1185">Reference proteome</keyword>
<accession>A0A1X6Z6H0</accession>
<reference evidence="5 6" key="1">
    <citation type="submission" date="2017-03" db="EMBL/GenBank/DDBJ databases">
        <authorList>
            <person name="Afonso C.L."/>
            <person name="Miller P.J."/>
            <person name="Scott M.A."/>
            <person name="Spackman E."/>
            <person name="Goraichik I."/>
            <person name="Dimitrov K.M."/>
            <person name="Suarez D.L."/>
            <person name="Swayne D.E."/>
        </authorList>
    </citation>
    <scope>NUCLEOTIDE SEQUENCE [LARGE SCALE GENOMIC DNA]</scope>
    <source>
        <strain evidence="5 6">CECT 8367</strain>
    </source>
</reference>
<feature type="chain" id="PRO_5044568222" description="Extensin-like C-terminal domain-containing protein" evidence="2">
    <location>
        <begin position="20"/>
        <end position="306"/>
    </location>
</feature>
<dbReference type="EMBL" id="PYGB01000004">
    <property type="protein sequence ID" value="PSK86705.1"/>
    <property type="molecule type" value="Genomic_DNA"/>
</dbReference>